<name>A0A933SD92_UNCEI</name>
<organism evidence="3 4">
    <name type="scientific">Eiseniibacteriota bacterium</name>
    <dbReference type="NCBI Taxonomy" id="2212470"/>
    <lineage>
        <taxon>Bacteria</taxon>
        <taxon>Candidatus Eiseniibacteriota</taxon>
    </lineage>
</organism>
<evidence type="ECO:0000259" key="2">
    <source>
        <dbReference type="Pfam" id="PF08818"/>
    </source>
</evidence>
<sequence length="299" mass="31889">MKSYPSFDAYLEDQPAANQSVIRALRKLVKRAAPSLEEAVKYGNGCWVDGKWPIAYVYAAPDHTQFGFMAGSKLKDPKELLAGGGAYVRHVKLRTARDFVERDLVALLDQAVALGHPAAKPAAKAKAPAGAPRAPRAPGAPNAERQLASHFAKYSPAIAKFGKALRAKLRKRLPGLNEIVYVYANQGVLLITYSATEQGYEGLCSIGLYPDEVRLSFGQGAALAKSAPKGLLQGSGKTVRYVVLTKPADVDRADIAALMGVTVKLAKVKLRAGAKGKVIVKAEEQKARAATGRGAKAKR</sequence>
<feature type="domain" description="YdhG-like" evidence="2">
    <location>
        <begin position="19"/>
        <end position="112"/>
    </location>
</feature>
<protein>
    <submittedName>
        <fullName evidence="3">DUF1801 domain-containing protein</fullName>
    </submittedName>
</protein>
<comment type="caution">
    <text evidence="3">The sequence shown here is derived from an EMBL/GenBank/DDBJ whole genome shotgun (WGS) entry which is preliminary data.</text>
</comment>
<dbReference type="SUPFAM" id="SSF159888">
    <property type="entry name" value="YdhG-like"/>
    <property type="match status" value="1"/>
</dbReference>
<accession>A0A933SD92</accession>
<feature type="region of interest" description="Disordered" evidence="1">
    <location>
        <begin position="123"/>
        <end position="142"/>
    </location>
</feature>
<gene>
    <name evidence="3" type="ORF">HZA61_09135</name>
</gene>
<dbReference type="Proteomes" id="UP000696931">
    <property type="component" value="Unassembled WGS sequence"/>
</dbReference>
<evidence type="ECO:0000313" key="3">
    <source>
        <dbReference type="EMBL" id="MBI5169638.1"/>
    </source>
</evidence>
<dbReference type="Gene3D" id="3.90.1150.200">
    <property type="match status" value="1"/>
</dbReference>
<reference evidence="3" key="1">
    <citation type="submission" date="2020-07" db="EMBL/GenBank/DDBJ databases">
        <title>Huge and variable diversity of episymbiotic CPR bacteria and DPANN archaea in groundwater ecosystems.</title>
        <authorList>
            <person name="He C.Y."/>
            <person name="Keren R."/>
            <person name="Whittaker M."/>
            <person name="Farag I.F."/>
            <person name="Doudna J."/>
            <person name="Cate J.H.D."/>
            <person name="Banfield J.F."/>
        </authorList>
    </citation>
    <scope>NUCLEOTIDE SEQUENCE</scope>
    <source>
        <strain evidence="3">NC_groundwater_1813_Pr3_B-0.1um_71_17</strain>
    </source>
</reference>
<proteinExistence type="predicted"/>
<dbReference type="Pfam" id="PF08818">
    <property type="entry name" value="DUF1801"/>
    <property type="match status" value="1"/>
</dbReference>
<dbReference type="AlphaFoldDB" id="A0A933SD92"/>
<dbReference type="InterPro" id="IPR014922">
    <property type="entry name" value="YdhG-like"/>
</dbReference>
<feature type="compositionally biased region" description="Low complexity" evidence="1">
    <location>
        <begin position="123"/>
        <end position="141"/>
    </location>
</feature>
<dbReference type="EMBL" id="JACRIW010000059">
    <property type="protein sequence ID" value="MBI5169638.1"/>
    <property type="molecule type" value="Genomic_DNA"/>
</dbReference>
<evidence type="ECO:0000313" key="4">
    <source>
        <dbReference type="Proteomes" id="UP000696931"/>
    </source>
</evidence>
<evidence type="ECO:0000256" key="1">
    <source>
        <dbReference type="SAM" id="MobiDB-lite"/>
    </source>
</evidence>